<keyword evidence="2" id="KW-0732">Signal</keyword>
<accession>A0A1D3L9U7</accession>
<name>A0A1D3L9U7_PLACU</name>
<feature type="coiled-coil region" evidence="1">
    <location>
        <begin position="104"/>
        <end position="138"/>
    </location>
</feature>
<keyword evidence="1" id="KW-0175">Coiled coil</keyword>
<gene>
    <name evidence="3" type="ORF">PCHCB_000542200</name>
</gene>
<sequence length="258" mass="30723">MLKMKPVILKLVFFSIIICSFEYSKNESHNVNEKSICLERNIINFRNNRTLANWDNQFDLNNFYESTSNLADQFNGWNGDNKENIYLRNTRDPHVKKHKERNRLPNLNNEDEEAQMVIDEIRKELEEVKRELDNIRNGELAIQPIQNKRIINKYENHSVSEHPGFKQLEKFEDALKTTDNHNEMASDDNYMESDTNRKLKKDNKFIKKLRMRMGEDLKMIASDILQLVKLSVPYMVAVTKKSWRDFKFKLHLSNIIKI</sequence>
<evidence type="ECO:0000256" key="2">
    <source>
        <dbReference type="SAM" id="SignalP"/>
    </source>
</evidence>
<dbReference type="InterPro" id="IPR006484">
    <property type="entry name" value="PYST_B"/>
</dbReference>
<evidence type="ECO:0000256" key="1">
    <source>
        <dbReference type="SAM" id="Coils"/>
    </source>
</evidence>
<evidence type="ECO:0000313" key="4">
    <source>
        <dbReference type="Proteomes" id="UP000195489"/>
    </source>
</evidence>
<proteinExistence type="predicted"/>
<organism evidence="3 4">
    <name type="scientific">Plasmodium chabaudi chabaudi</name>
    <dbReference type="NCBI Taxonomy" id="31271"/>
    <lineage>
        <taxon>Eukaryota</taxon>
        <taxon>Sar</taxon>
        <taxon>Alveolata</taxon>
        <taxon>Apicomplexa</taxon>
        <taxon>Aconoidasida</taxon>
        <taxon>Haemosporida</taxon>
        <taxon>Plasmodiidae</taxon>
        <taxon>Plasmodium</taxon>
        <taxon>Plasmodium (Vinckeia)</taxon>
    </lineage>
</organism>
<dbReference type="EMBL" id="FMIM01000362">
    <property type="protein sequence ID" value="SCL91754.1"/>
    <property type="molecule type" value="Genomic_DNA"/>
</dbReference>
<dbReference type="AlphaFoldDB" id="A0A1D3L9U7"/>
<feature type="chain" id="PRO_5008917457" evidence="2">
    <location>
        <begin position="29"/>
        <end position="258"/>
    </location>
</feature>
<reference evidence="3 4" key="1">
    <citation type="submission" date="2016-08" db="EMBL/GenBank/DDBJ databases">
        <authorList>
            <consortium name="Pathogen Informatics"/>
        </authorList>
    </citation>
    <scope>NUCLEOTIDE SEQUENCE [LARGE SCALE GENOMIC DNA]</scope>
    <source>
        <strain evidence="3 4">CB</strain>
    </source>
</reference>
<feature type="signal peptide" evidence="2">
    <location>
        <begin position="1"/>
        <end position="28"/>
    </location>
</feature>
<evidence type="ECO:0000313" key="3">
    <source>
        <dbReference type="EMBL" id="SCL91754.1"/>
    </source>
</evidence>
<dbReference type="NCBIfam" id="TIGR01597">
    <property type="entry name" value="PYST-B"/>
    <property type="match status" value="1"/>
</dbReference>
<protein>
    <submittedName>
        <fullName evidence="3">Fam-b protein</fullName>
    </submittedName>
</protein>
<dbReference type="Proteomes" id="UP000195489">
    <property type="component" value="Unassembled WGS sequence"/>
</dbReference>
<dbReference type="Pfam" id="PF09592">
    <property type="entry name" value="DUF2031"/>
    <property type="match status" value="1"/>
</dbReference>